<dbReference type="Proteomes" id="UP001519460">
    <property type="component" value="Unassembled WGS sequence"/>
</dbReference>
<accession>A0ABD0M628</accession>
<name>A0ABD0M628_9CAEN</name>
<sequence length="96" mass="10721">MSQSLQPARTFSGIRAACKNIQWSPYNLQEHTVVSLQSAEHTVISLQPVATYTGLPTVAGNQRSFYKMEQCKVVSFSYSLQQLNSMVLRISGGWTH</sequence>
<keyword evidence="2" id="KW-1185">Reference proteome</keyword>
<reference evidence="1 2" key="1">
    <citation type="journal article" date="2023" name="Sci. Data">
        <title>Genome assembly of the Korean intertidal mud-creeper Batillaria attramentaria.</title>
        <authorList>
            <person name="Patra A.K."/>
            <person name="Ho P.T."/>
            <person name="Jun S."/>
            <person name="Lee S.J."/>
            <person name="Kim Y."/>
            <person name="Won Y.J."/>
        </authorList>
    </citation>
    <scope>NUCLEOTIDE SEQUENCE [LARGE SCALE GENOMIC DNA]</scope>
    <source>
        <strain evidence="1">Wonlab-2016</strain>
    </source>
</reference>
<organism evidence="1 2">
    <name type="scientific">Batillaria attramentaria</name>
    <dbReference type="NCBI Taxonomy" id="370345"/>
    <lineage>
        <taxon>Eukaryota</taxon>
        <taxon>Metazoa</taxon>
        <taxon>Spiralia</taxon>
        <taxon>Lophotrochozoa</taxon>
        <taxon>Mollusca</taxon>
        <taxon>Gastropoda</taxon>
        <taxon>Caenogastropoda</taxon>
        <taxon>Sorbeoconcha</taxon>
        <taxon>Cerithioidea</taxon>
        <taxon>Batillariidae</taxon>
        <taxon>Batillaria</taxon>
    </lineage>
</organism>
<dbReference type="EMBL" id="JACVVK020000005">
    <property type="protein sequence ID" value="KAK7506938.1"/>
    <property type="molecule type" value="Genomic_DNA"/>
</dbReference>
<comment type="caution">
    <text evidence="1">The sequence shown here is derived from an EMBL/GenBank/DDBJ whole genome shotgun (WGS) entry which is preliminary data.</text>
</comment>
<dbReference type="AlphaFoldDB" id="A0ABD0M628"/>
<evidence type="ECO:0000313" key="1">
    <source>
        <dbReference type="EMBL" id="KAK7506938.1"/>
    </source>
</evidence>
<evidence type="ECO:0000313" key="2">
    <source>
        <dbReference type="Proteomes" id="UP001519460"/>
    </source>
</evidence>
<proteinExistence type="predicted"/>
<gene>
    <name evidence="1" type="ORF">BaRGS_00001789</name>
</gene>
<protein>
    <submittedName>
        <fullName evidence="1">Uncharacterized protein</fullName>
    </submittedName>
</protein>